<feature type="region of interest" description="Disordered" evidence="1">
    <location>
        <begin position="71"/>
        <end position="99"/>
    </location>
</feature>
<reference evidence="3 4" key="1">
    <citation type="submission" date="2015-01" db="EMBL/GenBank/DDBJ databases">
        <title>The Genome Sequence of Cladophialophora immunda CBS83496.</title>
        <authorList>
            <consortium name="The Broad Institute Genomics Platform"/>
            <person name="Cuomo C."/>
            <person name="de Hoog S."/>
            <person name="Gorbushina A."/>
            <person name="Stielow B."/>
            <person name="Teixiera M."/>
            <person name="Abouelleil A."/>
            <person name="Chapman S.B."/>
            <person name="Priest M."/>
            <person name="Young S.K."/>
            <person name="Wortman J."/>
            <person name="Nusbaum C."/>
            <person name="Birren B."/>
        </authorList>
    </citation>
    <scope>NUCLEOTIDE SEQUENCE [LARGE SCALE GENOMIC DNA]</scope>
    <source>
        <strain evidence="3 4">CBS 83496</strain>
    </source>
</reference>
<feature type="compositionally biased region" description="Low complexity" evidence="1">
    <location>
        <begin position="82"/>
        <end position="95"/>
    </location>
</feature>
<sequence length="437" mass="49521">MVQPLPKDDRITDWLDNIEIGSDSIDPAQSCPPPATPTSPSAHLKRKLAAMGDKTPTAKRTRVEIPLLTPTQSLQRTASEDTLSSTTVSRSRSLSPPKGKHELLFMNPSISFQQEEDLVPRQAEFEKTIPCFRSLMQAVHSARSRLPKSLEGFLRSRLRPYQPALFAPFSDDEDLDVFDDLAQVIEEWDGNIKHCKEENVTEDEWCDKLVYKMLESAAGRLDISARVEVANVKAIDISPPALLPTDEGSRGQKKRVDYTICYKLPDKRKVVKTLSKYNTRSFTQSNHDRLWNRVLFSHVEVKRQNSPRDGESQLAVWTAAGFKKLQEIRDWHLQTNWTRPAAQPLWLWEDDQLKLYIALMEASEEMVIYALADWQLKQDAQLVSALICITKVMQWAMREYLPWYKSMVGYVDDAEDAVGGDTPADTSGEVDISGGQG</sequence>
<feature type="compositionally biased region" description="Polar residues" evidence="1">
    <location>
        <begin position="71"/>
        <end position="81"/>
    </location>
</feature>
<organism evidence="3 4">
    <name type="scientific">Cladophialophora immunda</name>
    <dbReference type="NCBI Taxonomy" id="569365"/>
    <lineage>
        <taxon>Eukaryota</taxon>
        <taxon>Fungi</taxon>
        <taxon>Dikarya</taxon>
        <taxon>Ascomycota</taxon>
        <taxon>Pezizomycotina</taxon>
        <taxon>Eurotiomycetes</taxon>
        <taxon>Chaetothyriomycetidae</taxon>
        <taxon>Chaetothyriales</taxon>
        <taxon>Herpotrichiellaceae</taxon>
        <taxon>Cladophialophora</taxon>
    </lineage>
</organism>
<evidence type="ECO:0000313" key="3">
    <source>
        <dbReference type="EMBL" id="KIW22052.1"/>
    </source>
</evidence>
<dbReference type="HOGENOM" id="CLU_626992_0_0_1"/>
<dbReference type="Proteomes" id="UP000054466">
    <property type="component" value="Unassembled WGS sequence"/>
</dbReference>
<keyword evidence="4" id="KW-1185">Reference proteome</keyword>
<evidence type="ECO:0000259" key="2">
    <source>
        <dbReference type="Pfam" id="PF20516"/>
    </source>
</evidence>
<dbReference type="VEuPathDB" id="FungiDB:PV07_12557"/>
<accession>A0A0D2ABD0</accession>
<evidence type="ECO:0000256" key="1">
    <source>
        <dbReference type="SAM" id="MobiDB-lite"/>
    </source>
</evidence>
<dbReference type="Pfam" id="PF20516">
    <property type="entry name" value="PDDEXK_12"/>
    <property type="match status" value="1"/>
</dbReference>
<name>A0A0D2ABD0_9EURO</name>
<feature type="region of interest" description="Disordered" evidence="1">
    <location>
        <begin position="21"/>
        <end position="43"/>
    </location>
</feature>
<dbReference type="AlphaFoldDB" id="A0A0D2ABD0"/>
<protein>
    <recommendedName>
        <fullName evidence="2">PD-(D/E)XK nuclease-like domain-containing protein</fullName>
    </recommendedName>
</protein>
<dbReference type="EMBL" id="KN847053">
    <property type="protein sequence ID" value="KIW22052.1"/>
    <property type="molecule type" value="Genomic_DNA"/>
</dbReference>
<dbReference type="GeneID" id="27351751"/>
<dbReference type="RefSeq" id="XP_016242268.1">
    <property type="nucleotide sequence ID" value="XM_016400093.1"/>
</dbReference>
<dbReference type="InterPro" id="IPR046797">
    <property type="entry name" value="PDDEXK_12"/>
</dbReference>
<feature type="domain" description="PD-(D/E)XK nuclease-like" evidence="2">
    <location>
        <begin position="164"/>
        <end position="400"/>
    </location>
</feature>
<gene>
    <name evidence="3" type="ORF">PV07_12557</name>
</gene>
<proteinExistence type="predicted"/>
<evidence type="ECO:0000313" key="4">
    <source>
        <dbReference type="Proteomes" id="UP000054466"/>
    </source>
</evidence>
<dbReference type="OrthoDB" id="4161186at2759"/>